<feature type="compositionally biased region" description="Low complexity" evidence="1">
    <location>
        <begin position="46"/>
        <end position="60"/>
    </location>
</feature>
<dbReference type="Proteomes" id="UP000636960">
    <property type="component" value="Unassembled WGS sequence"/>
</dbReference>
<feature type="compositionally biased region" description="Basic and acidic residues" evidence="1">
    <location>
        <begin position="61"/>
        <end position="86"/>
    </location>
</feature>
<reference evidence="3" key="1">
    <citation type="submission" date="2021-01" db="EMBL/GenBank/DDBJ databases">
        <title>Whole genome shotgun sequence of Actinoplanes rishiriensis NBRC 108556.</title>
        <authorList>
            <person name="Komaki H."/>
            <person name="Tamura T."/>
        </authorList>
    </citation>
    <scope>NUCLEOTIDE SEQUENCE</scope>
    <source>
        <strain evidence="3">NBRC 108556</strain>
    </source>
</reference>
<dbReference type="PROSITE" id="PS51257">
    <property type="entry name" value="PROKAR_LIPOPROTEIN"/>
    <property type="match status" value="1"/>
</dbReference>
<feature type="compositionally biased region" description="Low complexity" evidence="1">
    <location>
        <begin position="102"/>
        <end position="113"/>
    </location>
</feature>
<proteinExistence type="predicted"/>
<name>A0A919K7V2_9ACTN</name>
<evidence type="ECO:0000313" key="3">
    <source>
        <dbReference type="EMBL" id="GIF00511.1"/>
    </source>
</evidence>
<feature type="transmembrane region" description="Helical" evidence="2">
    <location>
        <begin position="154"/>
        <end position="173"/>
    </location>
</feature>
<keyword evidence="2" id="KW-1133">Transmembrane helix</keyword>
<dbReference type="EMBL" id="BOMV01000083">
    <property type="protein sequence ID" value="GIF00511.1"/>
    <property type="molecule type" value="Genomic_DNA"/>
</dbReference>
<gene>
    <name evidence="3" type="ORF">Ari01nite_79750</name>
</gene>
<comment type="caution">
    <text evidence="3">The sequence shown here is derived from an EMBL/GenBank/DDBJ whole genome shotgun (WGS) entry which is preliminary data.</text>
</comment>
<evidence type="ECO:0000256" key="2">
    <source>
        <dbReference type="SAM" id="Phobius"/>
    </source>
</evidence>
<protein>
    <submittedName>
        <fullName evidence="3">Uncharacterized protein</fullName>
    </submittedName>
</protein>
<feature type="region of interest" description="Disordered" evidence="1">
    <location>
        <begin position="34"/>
        <end position="117"/>
    </location>
</feature>
<accession>A0A919K7V2</accession>
<sequence length="306" mass="32649">MRVDAVRRSAQRLAGLGVVAGVLLFGAGCQDGGGEVALPSERPTIERTVAPTATATPTETETSRSPRPSRETPTRTTEPTKAETTRAETTQPEPTKAEPTKAEPTQQPTQAEPPRIEVTKVEVTVTPTAAPTPTPTPQESAVAASSSTGIGSGWWLLILLLLVGATLVGVTVANRNKRKSAWETESWELADRTRVATSVRLPPVLSTRAAAERALVWPPLRSDLMELAGRWGVLAAGAADEYRRDETVRVGNLLQDLVAAVDAESQALATGREWQLLRPRVIDLEQLVVSALANFQQPQPAADPLA</sequence>
<organism evidence="3 4">
    <name type="scientific">Paractinoplanes rishiriensis</name>
    <dbReference type="NCBI Taxonomy" id="1050105"/>
    <lineage>
        <taxon>Bacteria</taxon>
        <taxon>Bacillati</taxon>
        <taxon>Actinomycetota</taxon>
        <taxon>Actinomycetes</taxon>
        <taxon>Micromonosporales</taxon>
        <taxon>Micromonosporaceae</taxon>
        <taxon>Paractinoplanes</taxon>
    </lineage>
</organism>
<dbReference type="AlphaFoldDB" id="A0A919K7V2"/>
<keyword evidence="2" id="KW-0812">Transmembrane</keyword>
<evidence type="ECO:0000256" key="1">
    <source>
        <dbReference type="SAM" id="MobiDB-lite"/>
    </source>
</evidence>
<keyword evidence="2" id="KW-0472">Membrane</keyword>
<evidence type="ECO:0000313" key="4">
    <source>
        <dbReference type="Proteomes" id="UP000636960"/>
    </source>
</evidence>
<keyword evidence="4" id="KW-1185">Reference proteome</keyword>